<dbReference type="GO" id="GO:0070402">
    <property type="term" value="F:NADPH binding"/>
    <property type="evidence" value="ECO:0007669"/>
    <property type="project" value="TreeGrafter"/>
</dbReference>
<reference evidence="3 4" key="1">
    <citation type="submission" date="2021-06" db="EMBL/GenBank/DDBJ databases">
        <title>Caerostris darwini draft genome.</title>
        <authorList>
            <person name="Kono N."/>
            <person name="Arakawa K."/>
        </authorList>
    </citation>
    <scope>NUCLEOTIDE SEQUENCE [LARGE SCALE GENOMIC DNA]</scope>
</reference>
<keyword evidence="4" id="KW-1185">Reference proteome</keyword>
<feature type="domain" description="Enoyl reductase (ER)" evidence="2">
    <location>
        <begin position="10"/>
        <end position="322"/>
    </location>
</feature>
<dbReference type="Pfam" id="PF08240">
    <property type="entry name" value="ADH_N"/>
    <property type="match status" value="1"/>
</dbReference>
<organism evidence="3 4">
    <name type="scientific">Caerostris darwini</name>
    <dbReference type="NCBI Taxonomy" id="1538125"/>
    <lineage>
        <taxon>Eukaryota</taxon>
        <taxon>Metazoa</taxon>
        <taxon>Ecdysozoa</taxon>
        <taxon>Arthropoda</taxon>
        <taxon>Chelicerata</taxon>
        <taxon>Arachnida</taxon>
        <taxon>Araneae</taxon>
        <taxon>Araneomorphae</taxon>
        <taxon>Entelegynae</taxon>
        <taxon>Araneoidea</taxon>
        <taxon>Araneidae</taxon>
        <taxon>Caerostris</taxon>
    </lineage>
</organism>
<proteinExistence type="predicted"/>
<dbReference type="InterPro" id="IPR013154">
    <property type="entry name" value="ADH-like_N"/>
</dbReference>
<sequence>MKAISIEKFGDEKVLQLQTVEKPTATESNVVVKLIAAGVNPVDTYIRSGSYLVRPELPFTPGKDGAGYVHEVGSGVTGFKVGQRVFVCKKTMSKYGTYAEYDLVKEEEVFPLDDNLSFEEGAALGIPYFTAYRALVIKAKCTAGETVLIHGASGAVGLAAVQIAKHLGLRVIGTAGTDEGLSVVQSVGADFVMNHKEKNYLEKILEFTENVGVNIIVEMLANVNFDKDLDMLADRGRLTIVGSRGSTRMDPRKMMGPELQVYGIALLNSTQEEWKEGSAFVVKGVREGWVKPIIHKRYALEQAGDAHRDVIHSSGAKGKLILSVQEEEETS</sequence>
<dbReference type="Proteomes" id="UP001054837">
    <property type="component" value="Unassembled WGS sequence"/>
</dbReference>
<dbReference type="EMBL" id="BPLQ01013610">
    <property type="protein sequence ID" value="GIY73406.1"/>
    <property type="molecule type" value="Genomic_DNA"/>
</dbReference>
<dbReference type="FunFam" id="3.40.50.720:FF:000244">
    <property type="entry name" value="quinone oxidoreductase"/>
    <property type="match status" value="1"/>
</dbReference>
<evidence type="ECO:0000259" key="2">
    <source>
        <dbReference type="SMART" id="SM00829"/>
    </source>
</evidence>
<evidence type="ECO:0000256" key="1">
    <source>
        <dbReference type="ARBA" id="ARBA00022857"/>
    </source>
</evidence>
<dbReference type="GO" id="GO:0003730">
    <property type="term" value="F:mRNA 3'-UTR binding"/>
    <property type="evidence" value="ECO:0007669"/>
    <property type="project" value="TreeGrafter"/>
</dbReference>
<accession>A0AAV4VT32</accession>
<dbReference type="GO" id="GO:0005829">
    <property type="term" value="C:cytosol"/>
    <property type="evidence" value="ECO:0007669"/>
    <property type="project" value="TreeGrafter"/>
</dbReference>
<dbReference type="SUPFAM" id="SSF51735">
    <property type="entry name" value="NAD(P)-binding Rossmann-fold domains"/>
    <property type="match status" value="1"/>
</dbReference>
<name>A0AAV4VT32_9ARAC</name>
<dbReference type="InterPro" id="IPR051603">
    <property type="entry name" value="Zinc-ADH_QOR/CCCR"/>
</dbReference>
<dbReference type="PANTHER" id="PTHR44154:SF1">
    <property type="entry name" value="QUINONE OXIDOREDUCTASE"/>
    <property type="match status" value="1"/>
</dbReference>
<comment type="caution">
    <text evidence="3">The sequence shown here is derived from an EMBL/GenBank/DDBJ whole genome shotgun (WGS) entry which is preliminary data.</text>
</comment>
<evidence type="ECO:0000313" key="3">
    <source>
        <dbReference type="EMBL" id="GIY73406.1"/>
    </source>
</evidence>
<dbReference type="Gene3D" id="3.40.50.720">
    <property type="entry name" value="NAD(P)-binding Rossmann-like Domain"/>
    <property type="match status" value="1"/>
</dbReference>
<dbReference type="InterPro" id="IPR011032">
    <property type="entry name" value="GroES-like_sf"/>
</dbReference>
<dbReference type="CDD" id="cd08253">
    <property type="entry name" value="zeta_crystallin"/>
    <property type="match status" value="1"/>
</dbReference>
<dbReference type="InterPro" id="IPR013149">
    <property type="entry name" value="ADH-like_C"/>
</dbReference>
<evidence type="ECO:0000313" key="4">
    <source>
        <dbReference type="Proteomes" id="UP001054837"/>
    </source>
</evidence>
<dbReference type="SMART" id="SM00829">
    <property type="entry name" value="PKS_ER"/>
    <property type="match status" value="1"/>
</dbReference>
<dbReference type="PANTHER" id="PTHR44154">
    <property type="entry name" value="QUINONE OXIDOREDUCTASE"/>
    <property type="match status" value="1"/>
</dbReference>
<dbReference type="Pfam" id="PF00107">
    <property type="entry name" value="ADH_zinc_N"/>
    <property type="match status" value="1"/>
</dbReference>
<gene>
    <name evidence="3" type="primary">Cryz</name>
    <name evidence="3" type="ORF">CDAR_493661</name>
</gene>
<keyword evidence="1" id="KW-0521">NADP</keyword>
<dbReference type="Gene3D" id="3.90.180.10">
    <property type="entry name" value="Medium-chain alcohol dehydrogenases, catalytic domain"/>
    <property type="match status" value="1"/>
</dbReference>
<dbReference type="SUPFAM" id="SSF50129">
    <property type="entry name" value="GroES-like"/>
    <property type="match status" value="1"/>
</dbReference>
<protein>
    <submittedName>
        <fullName evidence="3">Quinone oxidoreductase</fullName>
    </submittedName>
</protein>
<dbReference type="InterPro" id="IPR036291">
    <property type="entry name" value="NAD(P)-bd_dom_sf"/>
</dbReference>
<dbReference type="AlphaFoldDB" id="A0AAV4VT32"/>
<dbReference type="InterPro" id="IPR020843">
    <property type="entry name" value="ER"/>
</dbReference>
<dbReference type="GO" id="GO:0003960">
    <property type="term" value="F:quinone reductase (NADPH) activity"/>
    <property type="evidence" value="ECO:0007669"/>
    <property type="project" value="TreeGrafter"/>
</dbReference>